<dbReference type="Proteomes" id="UP000037122">
    <property type="component" value="Unassembled WGS sequence"/>
</dbReference>
<dbReference type="PANTHER" id="PTHR11040">
    <property type="entry name" value="ZINC/IRON TRANSPORTER"/>
    <property type="match status" value="1"/>
</dbReference>
<keyword evidence="4 8" id="KW-0812">Transmembrane</keyword>
<evidence type="ECO:0000256" key="2">
    <source>
        <dbReference type="ARBA" id="ARBA00006939"/>
    </source>
</evidence>
<feature type="transmembrane region" description="Helical" evidence="8">
    <location>
        <begin position="269"/>
        <end position="289"/>
    </location>
</feature>
<evidence type="ECO:0000256" key="3">
    <source>
        <dbReference type="ARBA" id="ARBA00022448"/>
    </source>
</evidence>
<dbReference type="VEuPathDB" id="FungiDB:CJI97_003416"/>
<dbReference type="NCBIfam" id="TIGR00820">
    <property type="entry name" value="zip"/>
    <property type="match status" value="1"/>
</dbReference>
<dbReference type="GO" id="GO:0005385">
    <property type="term" value="F:zinc ion transmembrane transporter activity"/>
    <property type="evidence" value="ECO:0007669"/>
    <property type="project" value="InterPro"/>
</dbReference>
<organism evidence="9 10">
    <name type="scientific">Candidozyma auris</name>
    <name type="common">Yeast</name>
    <name type="synonym">Candida auris</name>
    <dbReference type="NCBI Taxonomy" id="498019"/>
    <lineage>
        <taxon>Eukaryota</taxon>
        <taxon>Fungi</taxon>
        <taxon>Dikarya</taxon>
        <taxon>Ascomycota</taxon>
        <taxon>Saccharomycotina</taxon>
        <taxon>Pichiomycetes</taxon>
        <taxon>Metschnikowiaceae</taxon>
        <taxon>Candidozyma</taxon>
    </lineage>
</organism>
<protein>
    <recommendedName>
        <fullName evidence="11">ZIP zinc/iron transport</fullName>
    </recommendedName>
</protein>
<evidence type="ECO:0008006" key="11">
    <source>
        <dbReference type="Google" id="ProtNLM"/>
    </source>
</evidence>
<comment type="similarity">
    <text evidence="2 8">Belongs to the ZIP transporter (TC 2.A.5) family.</text>
</comment>
<evidence type="ECO:0000256" key="7">
    <source>
        <dbReference type="ARBA" id="ARBA00023136"/>
    </source>
</evidence>
<gene>
    <name evidence="9" type="ORF">QG37_01899</name>
</gene>
<comment type="subcellular location">
    <subcellularLocation>
        <location evidence="1 8">Membrane</location>
        <topology evidence="1 8">Multi-pass membrane protein</topology>
    </subcellularLocation>
</comment>
<dbReference type="VEuPathDB" id="FungiDB:CJJ07_000865"/>
<feature type="transmembrane region" description="Helical" evidence="8">
    <location>
        <begin position="92"/>
        <end position="111"/>
    </location>
</feature>
<dbReference type="AlphaFoldDB" id="A0A0L0P4T9"/>
<keyword evidence="3 8" id="KW-0813">Transport</keyword>
<dbReference type="VEuPathDB" id="FungiDB:B9J08_003341"/>
<keyword evidence="5 8" id="KW-1133">Transmembrane helix</keyword>
<proteinExistence type="inferred from homology"/>
<evidence type="ECO:0000256" key="1">
    <source>
        <dbReference type="ARBA" id="ARBA00004141"/>
    </source>
</evidence>
<evidence type="ECO:0000256" key="6">
    <source>
        <dbReference type="ARBA" id="ARBA00023065"/>
    </source>
</evidence>
<sequence>MGECKDASFEDEHMALRVGSVFIVLVLSAIGVFFPLLGLKNEIFHIPKIILFAVRFFGSGVIVATAFIHLLGDASEYLSNECLGNGWHEYPWAPAFALMGVWIMFTIELAVNEYVKHNGLKRLDGCSGCAELIVEEDGVREMNPDPYHHRNSLHLHCANSHQLQSIEGDEVKKDEPVAKTSSDIRARDLEANTASELSESTYRTLVSIFILEFGILFHSVFVGLSLAIAQDEFKTLLVAISFHQFFEGMGLGARFAGAIWPKNQHWVPWALAAGFSLTTPIGVAVGLGVRHSYSEESKSSLLTVGIFNSFCAGILIYNGLVDLMSQDFIHGDFLRACRWKKVAFAYVMLSLGCLLMAFIGKYA</sequence>
<accession>A0A0L0P4T9</accession>
<keyword evidence="7 8" id="KW-0472">Membrane</keyword>
<dbReference type="VEuPathDB" id="FungiDB:QG37_01899"/>
<evidence type="ECO:0000256" key="5">
    <source>
        <dbReference type="ARBA" id="ARBA00022989"/>
    </source>
</evidence>
<reference evidence="10" key="1">
    <citation type="journal article" date="2015" name="BMC Genomics">
        <title>Draft genome of a commonly misdiagnosed multidrug resistant pathogen Candida auris.</title>
        <authorList>
            <person name="Chatterjee S."/>
            <person name="Alampalli S.V."/>
            <person name="Nageshan R.K."/>
            <person name="Chettiar S.T."/>
            <person name="Joshi S."/>
            <person name="Tatu U.S."/>
        </authorList>
    </citation>
    <scope>NUCLEOTIDE SEQUENCE [LARGE SCALE GENOMIC DNA]</scope>
    <source>
        <strain evidence="10">6684</strain>
    </source>
</reference>
<evidence type="ECO:0000313" key="10">
    <source>
        <dbReference type="Proteomes" id="UP000037122"/>
    </source>
</evidence>
<feature type="transmembrane region" description="Helical" evidence="8">
    <location>
        <begin position="342"/>
        <end position="360"/>
    </location>
</feature>
<evidence type="ECO:0000313" key="9">
    <source>
        <dbReference type="EMBL" id="KNE01026.1"/>
    </source>
</evidence>
<evidence type="ECO:0000256" key="8">
    <source>
        <dbReference type="RuleBase" id="RU362088"/>
    </source>
</evidence>
<feature type="transmembrane region" description="Helical" evidence="8">
    <location>
        <begin position="301"/>
        <end position="321"/>
    </location>
</feature>
<dbReference type="EMBL" id="LGST01000016">
    <property type="protein sequence ID" value="KNE01026.1"/>
    <property type="molecule type" value="Genomic_DNA"/>
</dbReference>
<dbReference type="PANTHER" id="PTHR11040:SF32">
    <property type="entry name" value="ZINC-REGULATED TRANSPORTER 1"/>
    <property type="match status" value="1"/>
</dbReference>
<dbReference type="GO" id="GO:0005886">
    <property type="term" value="C:plasma membrane"/>
    <property type="evidence" value="ECO:0007669"/>
    <property type="project" value="TreeGrafter"/>
</dbReference>
<dbReference type="InterPro" id="IPR004698">
    <property type="entry name" value="Zn/Fe_permease_fun/pln"/>
</dbReference>
<dbReference type="VEuPathDB" id="FungiDB:CJJ09_000764"/>
<keyword evidence="6 8" id="KW-0406">Ion transport</keyword>
<feature type="transmembrane region" description="Helical" evidence="8">
    <location>
        <begin position="205"/>
        <end position="229"/>
    </location>
</feature>
<feature type="transmembrane region" description="Helical" evidence="8">
    <location>
        <begin position="49"/>
        <end position="72"/>
    </location>
</feature>
<dbReference type="InterPro" id="IPR003689">
    <property type="entry name" value="ZIP"/>
</dbReference>
<feature type="transmembrane region" description="Helical" evidence="8">
    <location>
        <begin position="235"/>
        <end position="257"/>
    </location>
</feature>
<dbReference type="VEuPathDB" id="FungiDB:CJI96_0001878"/>
<dbReference type="Pfam" id="PF02535">
    <property type="entry name" value="Zip"/>
    <property type="match status" value="1"/>
</dbReference>
<name>A0A0L0P4T9_CANAR</name>
<evidence type="ECO:0000256" key="4">
    <source>
        <dbReference type="ARBA" id="ARBA00022692"/>
    </source>
</evidence>
<comment type="caution">
    <text evidence="9">The sequence shown here is derived from an EMBL/GenBank/DDBJ whole genome shotgun (WGS) entry which is preliminary data.</text>
</comment>
<feature type="transmembrane region" description="Helical" evidence="8">
    <location>
        <begin position="15"/>
        <end position="37"/>
    </location>
</feature>